<proteinExistence type="predicted"/>
<dbReference type="WBParaSite" id="PS1159_v2.g21579.t1">
    <property type="protein sequence ID" value="PS1159_v2.g21579.t1"/>
    <property type="gene ID" value="PS1159_v2.g21579"/>
</dbReference>
<accession>A0AC35FW99</accession>
<organism evidence="1 2">
    <name type="scientific">Panagrolaimus sp. PS1159</name>
    <dbReference type="NCBI Taxonomy" id="55785"/>
    <lineage>
        <taxon>Eukaryota</taxon>
        <taxon>Metazoa</taxon>
        <taxon>Ecdysozoa</taxon>
        <taxon>Nematoda</taxon>
        <taxon>Chromadorea</taxon>
        <taxon>Rhabditida</taxon>
        <taxon>Tylenchina</taxon>
        <taxon>Panagrolaimomorpha</taxon>
        <taxon>Panagrolaimoidea</taxon>
        <taxon>Panagrolaimidae</taxon>
        <taxon>Panagrolaimus</taxon>
    </lineage>
</organism>
<sequence length="109" mass="12811">MSQKQKVLSLYRQILRISNTWEASDPTKTEEEKLYIRAEAAKKFRENKNISDTKEITKLIEEAEKRITIGQHYRIPYERPEYLQPGTGYQNVGKGKFNPTTIKGYGWKN</sequence>
<evidence type="ECO:0000313" key="2">
    <source>
        <dbReference type="WBParaSite" id="PS1159_v2.g21579.t1"/>
    </source>
</evidence>
<dbReference type="Proteomes" id="UP000887580">
    <property type="component" value="Unplaced"/>
</dbReference>
<evidence type="ECO:0000313" key="1">
    <source>
        <dbReference type="Proteomes" id="UP000887580"/>
    </source>
</evidence>
<protein>
    <submittedName>
        <fullName evidence="2">Complex 1 LYR protein domain-containing protein</fullName>
    </submittedName>
</protein>
<name>A0AC35FW99_9BILA</name>
<reference evidence="2" key="1">
    <citation type="submission" date="2022-11" db="UniProtKB">
        <authorList>
            <consortium name="WormBaseParasite"/>
        </authorList>
    </citation>
    <scope>IDENTIFICATION</scope>
</reference>